<dbReference type="Gene3D" id="3.20.20.70">
    <property type="entry name" value="Aldolase class I"/>
    <property type="match status" value="1"/>
</dbReference>
<sequence length="352" mass="39032">MLLSPLQHFSNRIVMAPMTRSRAIDNIPNDLMAEYYSQRATAGLIITEGTSPSPNGLGYPRIPGIFSEEQIEGWRRTTDAVHAKGGKIFIQFMHVGRVGSYENLPEGATLVAPSAISAFGDMFTDTKGMVKTDTPEAITPDSIKDTIAEFVQSAKNAIAAGFDGVELHSANGYLLEQFLNPNANTRTDEYGGSIENRARFVIEVTKAVADAIGKDKTGIRFSPYNDFNTMPPYDEVYETYEYLAKEMNKTGILYIHLLDGAARKQQKGLELISAMRAYFNGILILNSGYTKERATAAIESNEADMVSFGNLYISNPDLVNRFENDQYLTQAEESTFYTPGEKGYTDYPVYKE</sequence>
<dbReference type="CDD" id="cd02933">
    <property type="entry name" value="OYE_like_FMN"/>
    <property type="match status" value="1"/>
</dbReference>
<name>A0A0A2M521_9FLAO</name>
<protein>
    <submittedName>
        <fullName evidence="5">NADH:flavin oxidoreductase</fullName>
    </submittedName>
</protein>
<dbReference type="PANTHER" id="PTHR22893">
    <property type="entry name" value="NADH OXIDOREDUCTASE-RELATED"/>
    <property type="match status" value="1"/>
</dbReference>
<dbReference type="GO" id="GO:0005829">
    <property type="term" value="C:cytosol"/>
    <property type="evidence" value="ECO:0007669"/>
    <property type="project" value="UniProtKB-ARBA"/>
</dbReference>
<comment type="cofactor">
    <cofactor evidence="1">
        <name>FMN</name>
        <dbReference type="ChEBI" id="CHEBI:58210"/>
    </cofactor>
</comment>
<dbReference type="Pfam" id="PF00724">
    <property type="entry name" value="Oxidored_FMN"/>
    <property type="match status" value="1"/>
</dbReference>
<accession>A0A0A2M521</accession>
<evidence type="ECO:0000256" key="2">
    <source>
        <dbReference type="ARBA" id="ARBA00005979"/>
    </source>
</evidence>
<dbReference type="InterPro" id="IPR045247">
    <property type="entry name" value="Oye-like"/>
</dbReference>
<dbReference type="STRING" id="1121895.GCA_000378485_03059"/>
<dbReference type="Proteomes" id="UP000030152">
    <property type="component" value="Unassembled WGS sequence"/>
</dbReference>
<dbReference type="GO" id="GO:0016628">
    <property type="term" value="F:oxidoreductase activity, acting on the CH-CH group of donors, NAD or NADP as acceptor"/>
    <property type="evidence" value="ECO:0007669"/>
    <property type="project" value="UniProtKB-ARBA"/>
</dbReference>
<feature type="domain" description="NADH:flavin oxidoreductase/NADH oxidase N-terminal" evidence="4">
    <location>
        <begin position="9"/>
        <end position="326"/>
    </location>
</feature>
<proteinExistence type="inferred from homology"/>
<evidence type="ECO:0000256" key="3">
    <source>
        <dbReference type="ARBA" id="ARBA00023002"/>
    </source>
</evidence>
<evidence type="ECO:0000313" key="6">
    <source>
        <dbReference type="Proteomes" id="UP000030152"/>
    </source>
</evidence>
<dbReference type="FunFam" id="3.20.20.70:FF:000059">
    <property type="entry name" value="N-ethylmaleimide reductase, FMN-linked"/>
    <property type="match status" value="1"/>
</dbReference>
<keyword evidence="6" id="KW-1185">Reference proteome</keyword>
<keyword evidence="3" id="KW-0560">Oxidoreductase</keyword>
<evidence type="ECO:0000256" key="1">
    <source>
        <dbReference type="ARBA" id="ARBA00001917"/>
    </source>
</evidence>
<evidence type="ECO:0000313" key="5">
    <source>
        <dbReference type="EMBL" id="KGO86558.1"/>
    </source>
</evidence>
<dbReference type="InterPro" id="IPR013785">
    <property type="entry name" value="Aldolase_TIM"/>
</dbReference>
<dbReference type="eggNOG" id="COG1902">
    <property type="taxonomic scope" value="Bacteria"/>
</dbReference>
<dbReference type="EMBL" id="JRLX01000009">
    <property type="protein sequence ID" value="KGO86558.1"/>
    <property type="molecule type" value="Genomic_DNA"/>
</dbReference>
<reference evidence="5 6" key="1">
    <citation type="submission" date="2013-09" db="EMBL/GenBank/DDBJ databases">
        <authorList>
            <person name="Zeng Z."/>
            <person name="Chen C."/>
        </authorList>
    </citation>
    <scope>NUCLEOTIDE SEQUENCE [LARGE SCALE GENOMIC DNA]</scope>
    <source>
        <strain evidence="5 6">WB 3.3-2</strain>
    </source>
</reference>
<organism evidence="5 6">
    <name type="scientific">Flavobacterium rivuli WB 3.3-2 = DSM 21788</name>
    <dbReference type="NCBI Taxonomy" id="1121895"/>
    <lineage>
        <taxon>Bacteria</taxon>
        <taxon>Pseudomonadati</taxon>
        <taxon>Bacteroidota</taxon>
        <taxon>Flavobacteriia</taxon>
        <taxon>Flavobacteriales</taxon>
        <taxon>Flavobacteriaceae</taxon>
        <taxon>Flavobacterium</taxon>
    </lineage>
</organism>
<comment type="caution">
    <text evidence="5">The sequence shown here is derived from an EMBL/GenBank/DDBJ whole genome shotgun (WGS) entry which is preliminary data.</text>
</comment>
<dbReference type="PANTHER" id="PTHR22893:SF91">
    <property type="entry name" value="NADPH DEHYDROGENASE 2-RELATED"/>
    <property type="match status" value="1"/>
</dbReference>
<gene>
    <name evidence="5" type="ORF">Q765_10035</name>
</gene>
<comment type="similarity">
    <text evidence="2">Belongs to the NADH:flavin oxidoreductase/NADH oxidase family.</text>
</comment>
<dbReference type="AlphaFoldDB" id="A0A0A2M521"/>
<evidence type="ECO:0000259" key="4">
    <source>
        <dbReference type="Pfam" id="PF00724"/>
    </source>
</evidence>
<dbReference type="InterPro" id="IPR001155">
    <property type="entry name" value="OxRdtase_FMN_N"/>
</dbReference>
<dbReference type="SUPFAM" id="SSF51395">
    <property type="entry name" value="FMN-linked oxidoreductases"/>
    <property type="match status" value="1"/>
</dbReference>
<dbReference type="GO" id="GO:0010181">
    <property type="term" value="F:FMN binding"/>
    <property type="evidence" value="ECO:0007669"/>
    <property type="project" value="InterPro"/>
</dbReference>